<feature type="transmembrane region" description="Helical" evidence="8">
    <location>
        <begin position="279"/>
        <end position="300"/>
    </location>
</feature>
<dbReference type="GO" id="GO:0042500">
    <property type="term" value="F:aspartic endopeptidase activity, intramembrane cleaving"/>
    <property type="evidence" value="ECO:0007669"/>
    <property type="project" value="InterPro"/>
</dbReference>
<evidence type="ECO:0000256" key="7">
    <source>
        <dbReference type="ARBA" id="ARBA00023136"/>
    </source>
</evidence>
<dbReference type="GO" id="GO:0005765">
    <property type="term" value="C:lysosomal membrane"/>
    <property type="evidence" value="ECO:0007669"/>
    <property type="project" value="TreeGrafter"/>
</dbReference>
<keyword evidence="4 8" id="KW-0812">Transmembrane</keyword>
<keyword evidence="12" id="KW-1185">Reference proteome</keyword>
<sequence>MAVSVLSLLLLMWFGSQAHGQEAILHASNGSTVREYCLVYNSTWSNISDRLSAAVAYPLLNLTSSQLCVRGQQGSLEGQAVVVMRGGCDFGQKALVAQDLGASVLLIASIKNMMTPTVNNSVFSKMKIPVALVRHRDILDALQVFPRGMEVRLYAPPVPPFDASIIVMLMIAVFTVTMGGFWSGAAEKLKQAPGPESDAAEGRSDGSELSLYSPLKVLLFVAMMCVMLVLMYFFYRWLVYVIIVIFCLASASALYNCLDSLMTALGCSTLSVSCRERSVSVRSLLLAAVCITLSVIWGVYRNDDRWIWILQDLLGVAFCLNFLKTISLSNFKICVILLSLLLVYDVFFVFITPFLTPNGESIMVQVALGPGAGGKGDSNVVEVPGDQTSSYEKLPVVMRIPQFSALAQNLCMMQFSILGYGDIIIPGLLVAYCHRFDVWMGNSRRIYFISCAVAYAVGLVLTFAVMLLSKMGQPALLYLVPCTLLTSAVLACVRKEFRHFWSGSGTYQVLDESRKPLLSVTSVSVSSEGDAGRSGGVRSC</sequence>
<dbReference type="Gene3D" id="3.50.30.30">
    <property type="match status" value="1"/>
</dbReference>
<evidence type="ECO:0000256" key="4">
    <source>
        <dbReference type="ARBA" id="ARBA00022692"/>
    </source>
</evidence>
<proteinExistence type="inferred from homology"/>
<feature type="transmembrane region" description="Helical" evidence="8">
    <location>
        <begin position="163"/>
        <end position="182"/>
    </location>
</feature>
<evidence type="ECO:0000313" key="12">
    <source>
        <dbReference type="Proteomes" id="UP001108240"/>
    </source>
</evidence>
<comment type="similarity">
    <text evidence="3">Belongs to the peptidase A22B family.</text>
</comment>
<dbReference type="Ensembl" id="ENSCCRT00000128047.1">
    <property type="protein sequence ID" value="ENSCCRP00000177846.1"/>
    <property type="gene ID" value="ENSCCRG00000043353.2"/>
</dbReference>
<evidence type="ECO:0000256" key="9">
    <source>
        <dbReference type="SAM" id="SignalP"/>
    </source>
</evidence>
<accession>A0A9J8DHI6</accession>
<dbReference type="InterPro" id="IPR007369">
    <property type="entry name" value="Peptidase_A22B_SPP"/>
</dbReference>
<evidence type="ECO:0000256" key="8">
    <source>
        <dbReference type="SAM" id="Phobius"/>
    </source>
</evidence>
<dbReference type="GO" id="GO:0030660">
    <property type="term" value="C:Golgi-associated vesicle membrane"/>
    <property type="evidence" value="ECO:0007669"/>
    <property type="project" value="TreeGrafter"/>
</dbReference>
<evidence type="ECO:0000256" key="2">
    <source>
        <dbReference type="ARBA" id="ARBA00004366"/>
    </source>
</evidence>
<feature type="transmembrane region" description="Helical" evidence="8">
    <location>
        <begin position="306"/>
        <end position="323"/>
    </location>
</feature>
<comment type="subcellular location">
    <subcellularLocation>
        <location evidence="1">Endomembrane system</location>
        <topology evidence="1">Multi-pass membrane protein</topology>
    </subcellularLocation>
    <subcellularLocation>
        <location evidence="2">Membrane</location>
        <topology evidence="2">Multi-pass membrane protein</topology>
        <orientation evidence="2">Lumenal side</orientation>
    </subcellularLocation>
</comment>
<evidence type="ECO:0000259" key="10">
    <source>
        <dbReference type="Pfam" id="PF02225"/>
    </source>
</evidence>
<keyword evidence="9" id="KW-0732">Signal</keyword>
<dbReference type="InterPro" id="IPR003137">
    <property type="entry name" value="PA_domain"/>
</dbReference>
<feature type="transmembrane region" description="Helical" evidence="8">
    <location>
        <begin position="217"/>
        <end position="234"/>
    </location>
</feature>
<reference evidence="11" key="1">
    <citation type="submission" date="2025-08" db="UniProtKB">
        <authorList>
            <consortium name="Ensembl"/>
        </authorList>
    </citation>
    <scope>IDENTIFICATION</scope>
</reference>
<dbReference type="InterPro" id="IPR006639">
    <property type="entry name" value="Preselin/SPP"/>
</dbReference>
<dbReference type="OMA" id="ILEIAFC"/>
<feature type="transmembrane region" description="Helical" evidence="8">
    <location>
        <begin position="412"/>
        <end position="434"/>
    </location>
</feature>
<keyword evidence="5" id="KW-0378">Hydrolase</keyword>
<feature type="transmembrane region" description="Helical" evidence="8">
    <location>
        <begin position="335"/>
        <end position="355"/>
    </location>
</feature>
<dbReference type="PANTHER" id="PTHR12174">
    <property type="entry name" value="SIGNAL PEPTIDE PEPTIDASE"/>
    <property type="match status" value="1"/>
</dbReference>
<dbReference type="AlphaFoldDB" id="A0A9J8DHI6"/>
<evidence type="ECO:0000256" key="1">
    <source>
        <dbReference type="ARBA" id="ARBA00004127"/>
    </source>
</evidence>
<dbReference type="Pfam" id="PF04258">
    <property type="entry name" value="Peptidase_A22B"/>
    <property type="match status" value="1"/>
</dbReference>
<keyword evidence="6 8" id="KW-1133">Transmembrane helix</keyword>
<organism evidence="11 12">
    <name type="scientific">Cyprinus carpio carpio</name>
    <dbReference type="NCBI Taxonomy" id="630221"/>
    <lineage>
        <taxon>Eukaryota</taxon>
        <taxon>Metazoa</taxon>
        <taxon>Chordata</taxon>
        <taxon>Craniata</taxon>
        <taxon>Vertebrata</taxon>
        <taxon>Euteleostomi</taxon>
        <taxon>Actinopterygii</taxon>
        <taxon>Neopterygii</taxon>
        <taxon>Teleostei</taxon>
        <taxon>Ostariophysi</taxon>
        <taxon>Cypriniformes</taxon>
        <taxon>Cyprinidae</taxon>
        <taxon>Cyprininae</taxon>
        <taxon>Cyprinus</taxon>
    </lineage>
</organism>
<feature type="transmembrane region" description="Helical" evidence="8">
    <location>
        <begin position="240"/>
        <end position="258"/>
    </location>
</feature>
<feature type="domain" description="PA" evidence="10">
    <location>
        <begin position="58"/>
        <end position="137"/>
    </location>
</feature>
<dbReference type="Pfam" id="PF02225">
    <property type="entry name" value="PA"/>
    <property type="match status" value="1"/>
</dbReference>
<evidence type="ECO:0000256" key="3">
    <source>
        <dbReference type="ARBA" id="ARBA00006859"/>
    </source>
</evidence>
<keyword evidence="7 8" id="KW-0472">Membrane</keyword>
<feature type="signal peptide" evidence="9">
    <location>
        <begin position="1"/>
        <end position="20"/>
    </location>
</feature>
<reference evidence="11" key="2">
    <citation type="submission" date="2025-09" db="UniProtKB">
        <authorList>
            <consortium name="Ensembl"/>
        </authorList>
    </citation>
    <scope>IDENTIFICATION</scope>
</reference>
<evidence type="ECO:0000256" key="6">
    <source>
        <dbReference type="ARBA" id="ARBA00022989"/>
    </source>
</evidence>
<feature type="transmembrane region" description="Helical" evidence="8">
    <location>
        <begin position="446"/>
        <end position="469"/>
    </location>
</feature>
<evidence type="ECO:0000256" key="5">
    <source>
        <dbReference type="ARBA" id="ARBA00022801"/>
    </source>
</evidence>
<dbReference type="PANTHER" id="PTHR12174:SF34">
    <property type="entry name" value="SIGNAL PEPTIDE PEPTIDASE-LIKE 2A"/>
    <property type="match status" value="1"/>
</dbReference>
<dbReference type="SMART" id="SM00730">
    <property type="entry name" value="PSN"/>
    <property type="match status" value="1"/>
</dbReference>
<protein>
    <recommendedName>
        <fullName evidence="10">PA domain-containing protein</fullName>
    </recommendedName>
</protein>
<dbReference type="Proteomes" id="UP001108240">
    <property type="component" value="Unplaced"/>
</dbReference>
<dbReference type="GO" id="GO:0098554">
    <property type="term" value="C:cytoplasmic side of endoplasmic reticulum membrane"/>
    <property type="evidence" value="ECO:0007669"/>
    <property type="project" value="TreeGrafter"/>
</dbReference>
<dbReference type="GO" id="GO:0098553">
    <property type="term" value="C:lumenal side of endoplasmic reticulum membrane"/>
    <property type="evidence" value="ECO:0007669"/>
    <property type="project" value="TreeGrafter"/>
</dbReference>
<name>A0A9J8DHI6_CYPCA</name>
<feature type="chain" id="PRO_5039919336" description="PA domain-containing protein" evidence="9">
    <location>
        <begin position="21"/>
        <end position="540"/>
    </location>
</feature>
<dbReference type="GeneTree" id="ENSGT00940000157722"/>
<evidence type="ECO:0000313" key="11">
    <source>
        <dbReference type="Ensembl" id="ENSCCRP00000177846.1"/>
    </source>
</evidence>
<dbReference type="GO" id="GO:0033619">
    <property type="term" value="P:membrane protein proteolysis"/>
    <property type="evidence" value="ECO:0007669"/>
    <property type="project" value="TreeGrafter"/>
</dbReference>
<feature type="transmembrane region" description="Helical" evidence="8">
    <location>
        <begin position="475"/>
        <end position="493"/>
    </location>
</feature>